<comment type="caution">
    <text evidence="1">The sequence shown here is derived from an EMBL/GenBank/DDBJ whole genome shotgun (WGS) entry which is preliminary data.</text>
</comment>
<protein>
    <submittedName>
        <fullName evidence="1">Uncharacterized protein</fullName>
    </submittedName>
</protein>
<dbReference type="EMBL" id="SNRY01010578">
    <property type="protein sequence ID" value="KAA6305589.1"/>
    <property type="molecule type" value="Genomic_DNA"/>
</dbReference>
<accession>A0A5J4PAY2</accession>
<dbReference type="AlphaFoldDB" id="A0A5J4PAY2"/>
<proteinExistence type="predicted"/>
<reference evidence="1" key="1">
    <citation type="submission" date="2019-03" db="EMBL/GenBank/DDBJ databases">
        <title>Single cell metagenomics reveals metabolic interactions within the superorganism composed of flagellate Streblomastix strix and complex community of Bacteroidetes bacteria on its surface.</title>
        <authorList>
            <person name="Treitli S.C."/>
            <person name="Kolisko M."/>
            <person name="Husnik F."/>
            <person name="Keeling P."/>
            <person name="Hampl V."/>
        </authorList>
    </citation>
    <scope>NUCLEOTIDE SEQUENCE</scope>
    <source>
        <strain evidence="1">STM</strain>
    </source>
</reference>
<feature type="non-terminal residue" evidence="1">
    <location>
        <position position="26"/>
    </location>
</feature>
<name>A0A5J4PAY2_9ZZZZ</name>
<gene>
    <name evidence="1" type="ORF">EZS27_042757</name>
</gene>
<sequence length="26" mass="2988">METKIQDKSTQLIAVLLNHFGKNMNL</sequence>
<evidence type="ECO:0000313" key="1">
    <source>
        <dbReference type="EMBL" id="KAA6305589.1"/>
    </source>
</evidence>
<organism evidence="1">
    <name type="scientific">termite gut metagenome</name>
    <dbReference type="NCBI Taxonomy" id="433724"/>
    <lineage>
        <taxon>unclassified sequences</taxon>
        <taxon>metagenomes</taxon>
        <taxon>organismal metagenomes</taxon>
    </lineage>
</organism>